<dbReference type="EC" id="2.1.1.171" evidence="3"/>
<dbReference type="PROSITE" id="PS00092">
    <property type="entry name" value="N6_MTASE"/>
    <property type="match status" value="1"/>
</dbReference>
<dbReference type="SUPFAM" id="SSF53335">
    <property type="entry name" value="S-adenosyl-L-methionine-dependent methyltransferases"/>
    <property type="match status" value="1"/>
</dbReference>
<proteinExistence type="predicted"/>
<reference evidence="3" key="1">
    <citation type="submission" date="2023-07" db="EMBL/GenBank/DDBJ databases">
        <title>Mucosal microbiota of week-old chicken and adult hens.</title>
        <authorList>
            <person name="Volf J."/>
            <person name="Karasova D."/>
            <person name="Crhanova M."/>
            <person name="Faldynova M."/>
            <person name="Prikrylova H."/>
            <person name="Zeman M."/>
            <person name="Babak V."/>
            <person name="Rajova J."/>
            <person name="Rychlik I."/>
        </authorList>
    </citation>
    <scope>NUCLEOTIDE SEQUENCE</scope>
    <source>
        <strain evidence="3">ET902</strain>
    </source>
</reference>
<dbReference type="PANTHER" id="PTHR43542">
    <property type="entry name" value="METHYLTRANSFERASE"/>
    <property type="match status" value="1"/>
</dbReference>
<evidence type="ECO:0000313" key="3">
    <source>
        <dbReference type="EMBL" id="MDO7020082.1"/>
    </source>
</evidence>
<comment type="caution">
    <text evidence="3">The sequence shown here is derived from an EMBL/GenBank/DDBJ whole genome shotgun (WGS) entry which is preliminary data.</text>
</comment>
<keyword evidence="4" id="KW-1185">Reference proteome</keyword>
<dbReference type="InterPro" id="IPR029063">
    <property type="entry name" value="SAM-dependent_MTases_sf"/>
</dbReference>
<evidence type="ECO:0000313" key="4">
    <source>
        <dbReference type="Proteomes" id="UP001175147"/>
    </source>
</evidence>
<keyword evidence="1 3" id="KW-0489">Methyltransferase</keyword>
<protein>
    <submittedName>
        <fullName evidence="3">16S rRNA (Guanine(966)-N(2))-methyltransferase RsmD</fullName>
        <ecNumber evidence="3">2.1.1.171</ecNumber>
    </submittedName>
</protein>
<dbReference type="GO" id="GO:0052913">
    <property type="term" value="F:16S rRNA (guanine(966)-N(2))-methyltransferase activity"/>
    <property type="evidence" value="ECO:0007669"/>
    <property type="project" value="UniProtKB-EC"/>
</dbReference>
<keyword evidence="2 3" id="KW-0808">Transferase</keyword>
<dbReference type="InterPro" id="IPR004398">
    <property type="entry name" value="RNA_MeTrfase_RsmD"/>
</dbReference>
<evidence type="ECO:0000256" key="1">
    <source>
        <dbReference type="ARBA" id="ARBA00022603"/>
    </source>
</evidence>
<organism evidence="3 4">
    <name type="scientific">Brachyspira innocens</name>
    <dbReference type="NCBI Taxonomy" id="13264"/>
    <lineage>
        <taxon>Bacteria</taxon>
        <taxon>Pseudomonadati</taxon>
        <taxon>Spirochaetota</taxon>
        <taxon>Spirochaetia</taxon>
        <taxon>Brachyspirales</taxon>
        <taxon>Brachyspiraceae</taxon>
        <taxon>Brachyspira</taxon>
    </lineage>
</organism>
<dbReference type="Proteomes" id="UP001175147">
    <property type="component" value="Unassembled WGS sequence"/>
</dbReference>
<dbReference type="InterPro" id="IPR002052">
    <property type="entry name" value="DNA_methylase_N6_adenine_CS"/>
</dbReference>
<dbReference type="EMBL" id="JAUPBM010000042">
    <property type="protein sequence ID" value="MDO7020082.1"/>
    <property type="molecule type" value="Genomic_DNA"/>
</dbReference>
<dbReference type="Gene3D" id="3.40.50.150">
    <property type="entry name" value="Vaccinia Virus protein VP39"/>
    <property type="match status" value="1"/>
</dbReference>
<name>A0ABT8YXK7_9SPIR</name>
<dbReference type="PIRSF" id="PIRSF004553">
    <property type="entry name" value="CHP00095"/>
    <property type="match status" value="1"/>
</dbReference>
<dbReference type="CDD" id="cd02440">
    <property type="entry name" value="AdoMet_MTases"/>
    <property type="match status" value="1"/>
</dbReference>
<evidence type="ECO:0000256" key="2">
    <source>
        <dbReference type="ARBA" id="ARBA00022679"/>
    </source>
</evidence>
<dbReference type="RefSeq" id="WP_304385593.1">
    <property type="nucleotide sequence ID" value="NZ_JAUPBL010000063.1"/>
</dbReference>
<dbReference type="Pfam" id="PF03602">
    <property type="entry name" value="Cons_hypoth95"/>
    <property type="match status" value="1"/>
</dbReference>
<gene>
    <name evidence="3" type="primary">rsmD</name>
    <name evidence="3" type="ORF">Q5M86_04780</name>
</gene>
<accession>A0ABT8YXK7</accession>
<dbReference type="PANTHER" id="PTHR43542:SF1">
    <property type="entry name" value="METHYLTRANSFERASE"/>
    <property type="match status" value="1"/>
</dbReference>
<sequence length="189" mass="21714">MYIISGNKKGRKIITPKRDFRPTQSKVREAFFNIVNAEGKTLLDLCSGSGAIAFEALSRNAKHATLVEIDRDAVKTIFINAKAIFDNDNTLYKVKRISALDYVKRTNDKFDIIYFDPPYHSNIYFDCLNAIIERKLLNDDGVLAAEFGADYYKNFLETENFKSLIKDIMHYDVKSYGESILVILKYIKN</sequence>
<dbReference type="NCBIfam" id="TIGR00095">
    <property type="entry name" value="16S rRNA (guanine(966)-N(2))-methyltransferase RsmD"/>
    <property type="match status" value="1"/>
</dbReference>